<comment type="caution">
    <text evidence="1">The sequence shown here is derived from an EMBL/GenBank/DDBJ whole genome shotgun (WGS) entry which is preliminary data.</text>
</comment>
<gene>
    <name evidence="1" type="ORF">J2R98_000749</name>
</gene>
<organism evidence="1 2">
    <name type="scientific">Alkalibacillus filiformis</name>
    <dbReference type="NCBI Taxonomy" id="200990"/>
    <lineage>
        <taxon>Bacteria</taxon>
        <taxon>Bacillati</taxon>
        <taxon>Bacillota</taxon>
        <taxon>Bacilli</taxon>
        <taxon>Bacillales</taxon>
        <taxon>Bacillaceae</taxon>
        <taxon>Alkalibacillus</taxon>
    </lineage>
</organism>
<dbReference type="Proteomes" id="UP001236723">
    <property type="component" value="Unassembled WGS sequence"/>
</dbReference>
<protein>
    <recommendedName>
        <fullName evidence="3">Aminopeptidase</fullName>
    </recommendedName>
</protein>
<evidence type="ECO:0000313" key="2">
    <source>
        <dbReference type="Proteomes" id="UP001236723"/>
    </source>
</evidence>
<accession>A0ABU0DR71</accession>
<dbReference type="Pfam" id="PF18958">
    <property type="entry name" value="DUF5700"/>
    <property type="match status" value="1"/>
</dbReference>
<evidence type="ECO:0008006" key="3">
    <source>
        <dbReference type="Google" id="ProtNLM"/>
    </source>
</evidence>
<proteinExistence type="predicted"/>
<dbReference type="InterPro" id="IPR043754">
    <property type="entry name" value="DUF5700"/>
</dbReference>
<dbReference type="RefSeq" id="WP_307066235.1">
    <property type="nucleotide sequence ID" value="NZ_JAUSUP010000001.1"/>
</dbReference>
<dbReference type="EMBL" id="JAUSUP010000001">
    <property type="protein sequence ID" value="MDQ0350946.1"/>
    <property type="molecule type" value="Genomic_DNA"/>
</dbReference>
<reference evidence="1 2" key="1">
    <citation type="submission" date="2023-07" db="EMBL/GenBank/DDBJ databases">
        <title>Genomic Encyclopedia of Type Strains, Phase IV (KMG-IV): sequencing the most valuable type-strain genomes for metagenomic binning, comparative biology and taxonomic classification.</title>
        <authorList>
            <person name="Goeker M."/>
        </authorList>
    </citation>
    <scope>NUCLEOTIDE SEQUENCE [LARGE SCALE GENOMIC DNA]</scope>
    <source>
        <strain evidence="1 2">DSM 15448</strain>
    </source>
</reference>
<keyword evidence="2" id="KW-1185">Reference proteome</keyword>
<sequence>MKVHNTVPYFLENFTPTEHFIRQYHEKFSLHFKEYFLYHCKNVDEKIKKAIQMYSETLSDIKESNDKVEGLIKQIQLTYEQKYDVEFAKDVHIIVGAFGSNAFTHRQIIPEVTFCLEKLSSEDEHLKVIIAHEFGHALHNILSDQEAMNWRSLNWGSPFTWLLQEGCATYFSKQVTTADESVYFTYDGSGEEWLEFAKDHQARIISTFIEDINEQSPTEVFREWFSINGGTHFRYTRLAYYIGYAVLERLIEKYGERKAVTLWKDTSFSNEINQVLLELESNGQDIIV</sequence>
<evidence type="ECO:0000313" key="1">
    <source>
        <dbReference type="EMBL" id="MDQ0350946.1"/>
    </source>
</evidence>
<name>A0ABU0DR71_9BACI</name>